<name>W4QXS9_HALA3</name>
<proteinExistence type="predicted"/>
<gene>
    <name evidence="1" type="ORF">JCM9157_3287</name>
</gene>
<comment type="caution">
    <text evidence="1">The sequence shown here is derived from an EMBL/GenBank/DDBJ whole genome shotgun (WGS) entry which is preliminary data.</text>
</comment>
<evidence type="ECO:0000313" key="1">
    <source>
        <dbReference type="EMBL" id="GAE36139.1"/>
    </source>
</evidence>
<dbReference type="Proteomes" id="UP000018896">
    <property type="component" value="Unassembled WGS sequence"/>
</dbReference>
<protein>
    <submittedName>
        <fullName evidence="1">Uncharacterized protein</fullName>
    </submittedName>
</protein>
<dbReference type="AlphaFoldDB" id="W4QXS9"/>
<dbReference type="EMBL" id="BAUV01000028">
    <property type="protein sequence ID" value="GAE36139.1"/>
    <property type="molecule type" value="Genomic_DNA"/>
</dbReference>
<keyword evidence="2" id="KW-1185">Reference proteome</keyword>
<organism evidence="1 2">
    <name type="scientific">Halalkalibacter akibai (strain ATCC 43226 / DSM 21942 / CIP 109018 / JCM 9157 / 1139)</name>
    <name type="common">Bacillus akibai</name>
    <dbReference type="NCBI Taxonomy" id="1236973"/>
    <lineage>
        <taxon>Bacteria</taxon>
        <taxon>Bacillati</taxon>
        <taxon>Bacillota</taxon>
        <taxon>Bacilli</taxon>
        <taxon>Bacillales</taxon>
        <taxon>Bacillaceae</taxon>
        <taxon>Halalkalibacter</taxon>
    </lineage>
</organism>
<evidence type="ECO:0000313" key="2">
    <source>
        <dbReference type="Proteomes" id="UP000018896"/>
    </source>
</evidence>
<reference evidence="1 2" key="1">
    <citation type="journal article" date="2014" name="Genome Announc.">
        <title>Draft Genome Sequences of Three Alkaliphilic Bacillus Strains, Bacillus wakoensis JCM 9140T, Bacillus akibai JCM 9157T, and Bacillus hemicellulosilyticus JCM 9152T.</title>
        <authorList>
            <person name="Yuki M."/>
            <person name="Oshima K."/>
            <person name="Suda W."/>
            <person name="Oshida Y."/>
            <person name="Kitamura K."/>
            <person name="Iida T."/>
            <person name="Hattori M."/>
            <person name="Ohkuma M."/>
        </authorList>
    </citation>
    <scope>NUCLEOTIDE SEQUENCE [LARGE SCALE GENOMIC DNA]</scope>
    <source>
        <strain evidence="1 2">JCM 9157</strain>
    </source>
</reference>
<sequence length="212" mass="24357">MDYFLYSLVPNLLQPSLSSLQSFYNFLAHKTYHHTNSIYFDGDLPPALRFTLVIISNLYTRGICSNLSKIKRLFIQLYSNWTRSFTHLTLAIIRNCYYFFSTVSNSKHFSIDGQSREIQINKKYSIEINRLLFKTILSSLLEIPVISERSCCFSPKIFSCSLNLFFTFLGDRSGLVFNSQKISLINSIRSSSLCTDPLIKSSKANSSLVFKT</sequence>
<accession>W4QXS9</accession>